<keyword evidence="2" id="KW-0732">Signal</keyword>
<dbReference type="OrthoDB" id="10371753at2759"/>
<gene>
    <name evidence="3" type="ORF">OIU79_021593</name>
</gene>
<keyword evidence="4" id="KW-1185">Reference proteome</keyword>
<evidence type="ECO:0000313" key="4">
    <source>
        <dbReference type="Proteomes" id="UP001151532"/>
    </source>
</evidence>
<feature type="region of interest" description="Disordered" evidence="1">
    <location>
        <begin position="72"/>
        <end position="92"/>
    </location>
</feature>
<evidence type="ECO:0000256" key="1">
    <source>
        <dbReference type="SAM" id="MobiDB-lite"/>
    </source>
</evidence>
<comment type="caution">
    <text evidence="3">The sequence shown here is derived from an EMBL/GenBank/DDBJ whole genome shotgun (WGS) entry which is preliminary data.</text>
</comment>
<reference evidence="3" key="1">
    <citation type="submission" date="2022-11" db="EMBL/GenBank/DDBJ databases">
        <authorList>
            <person name="Hyden B.L."/>
            <person name="Feng K."/>
            <person name="Yates T."/>
            <person name="Jawdy S."/>
            <person name="Smart L.B."/>
            <person name="Muchero W."/>
        </authorList>
    </citation>
    <scope>NUCLEOTIDE SEQUENCE</scope>
    <source>
        <tissue evidence="3">Shoot tip</tissue>
    </source>
</reference>
<reference evidence="3" key="2">
    <citation type="journal article" date="2023" name="Int. J. Mol. Sci.">
        <title>De Novo Assembly and Annotation of 11 Diverse Shrub Willow (Salix) Genomes Reveals Novel Gene Organization in Sex-Linked Regions.</title>
        <authorList>
            <person name="Hyden B."/>
            <person name="Feng K."/>
            <person name="Yates T.B."/>
            <person name="Jawdy S."/>
            <person name="Cereghino C."/>
            <person name="Smart L.B."/>
            <person name="Muchero W."/>
        </authorList>
    </citation>
    <scope>NUCLEOTIDE SEQUENCE</scope>
    <source>
        <tissue evidence="3">Shoot tip</tissue>
    </source>
</reference>
<organism evidence="3 4">
    <name type="scientific">Salix purpurea</name>
    <name type="common">Purple osier willow</name>
    <dbReference type="NCBI Taxonomy" id="77065"/>
    <lineage>
        <taxon>Eukaryota</taxon>
        <taxon>Viridiplantae</taxon>
        <taxon>Streptophyta</taxon>
        <taxon>Embryophyta</taxon>
        <taxon>Tracheophyta</taxon>
        <taxon>Spermatophyta</taxon>
        <taxon>Magnoliopsida</taxon>
        <taxon>eudicotyledons</taxon>
        <taxon>Gunneridae</taxon>
        <taxon>Pentapetalae</taxon>
        <taxon>rosids</taxon>
        <taxon>fabids</taxon>
        <taxon>Malpighiales</taxon>
        <taxon>Salicaceae</taxon>
        <taxon>Saliceae</taxon>
        <taxon>Salix</taxon>
    </lineage>
</organism>
<proteinExistence type="predicted"/>
<feature type="signal peptide" evidence="2">
    <location>
        <begin position="1"/>
        <end position="27"/>
    </location>
</feature>
<accession>A0A9Q0WEU5</accession>
<dbReference type="Proteomes" id="UP001151532">
    <property type="component" value="Chromosome 4"/>
</dbReference>
<protein>
    <submittedName>
        <fullName evidence="3">Uncharacterized protein</fullName>
    </submittedName>
</protein>
<dbReference type="AlphaFoldDB" id="A0A9Q0WEU5"/>
<evidence type="ECO:0000256" key="2">
    <source>
        <dbReference type="SAM" id="SignalP"/>
    </source>
</evidence>
<sequence>MGGFHKINGAAILMLLLVMVMSQPSHARLLRGSHLCNLDATRQGPDLAFSGGNDVSEGEEAVSKYRPLLLNLLPKGPSPPSGPSKRTNNAGN</sequence>
<name>A0A9Q0WEU5_SALPP</name>
<evidence type="ECO:0000313" key="3">
    <source>
        <dbReference type="EMBL" id="KAJ6765423.1"/>
    </source>
</evidence>
<dbReference type="EMBL" id="JAPFFK010000004">
    <property type="protein sequence ID" value="KAJ6765423.1"/>
    <property type="molecule type" value="Genomic_DNA"/>
</dbReference>
<feature type="chain" id="PRO_5040141651" evidence="2">
    <location>
        <begin position="28"/>
        <end position="92"/>
    </location>
</feature>